<proteinExistence type="predicted"/>
<evidence type="ECO:0000313" key="1">
    <source>
        <dbReference type="EMBL" id="EOA91756.1"/>
    </source>
</evidence>
<sequence length="88" mass="9558">MSNRVPQSPSPRCRGLRSAVCGLFLAFMETRHFGLANYAMDGEHTAEASLDAFARAQPKHNTRATVLLPARPTRAPPRPADRPAALSC</sequence>
<reference evidence="1 2" key="1">
    <citation type="journal article" date="2012" name="PLoS Pathog.">
        <title>Diverse lifestyles and strategies of plant pathogenesis encoded in the genomes of eighteen Dothideomycetes fungi.</title>
        <authorList>
            <person name="Ohm R.A."/>
            <person name="Feau N."/>
            <person name="Henrissat B."/>
            <person name="Schoch C.L."/>
            <person name="Horwitz B.A."/>
            <person name="Barry K.W."/>
            <person name="Condon B.J."/>
            <person name="Copeland A.C."/>
            <person name="Dhillon B."/>
            <person name="Glaser F."/>
            <person name="Hesse C.N."/>
            <person name="Kosti I."/>
            <person name="LaButti K."/>
            <person name="Lindquist E.A."/>
            <person name="Lucas S."/>
            <person name="Salamov A.A."/>
            <person name="Bradshaw R.E."/>
            <person name="Ciuffetti L."/>
            <person name="Hamelin R.C."/>
            <person name="Kema G.H.J."/>
            <person name="Lawrence C."/>
            <person name="Scott J.A."/>
            <person name="Spatafora J.W."/>
            <person name="Turgeon B.G."/>
            <person name="de Wit P.J.G.M."/>
            <person name="Zhong S."/>
            <person name="Goodwin S.B."/>
            <person name="Grigoriev I.V."/>
        </authorList>
    </citation>
    <scope>NUCLEOTIDE SEQUENCE [LARGE SCALE GENOMIC DNA]</scope>
    <source>
        <strain evidence="2">28A</strain>
    </source>
</reference>
<gene>
    <name evidence="1" type="ORF">SETTUDRAFT_162348</name>
</gene>
<dbReference type="GeneID" id="19398365"/>
<name>R0J4V2_EXST2</name>
<keyword evidence="2" id="KW-1185">Reference proteome</keyword>
<dbReference type="RefSeq" id="XP_008020834.1">
    <property type="nucleotide sequence ID" value="XM_008022643.1"/>
</dbReference>
<organism evidence="1 2">
    <name type="scientific">Exserohilum turcicum (strain 28A)</name>
    <name type="common">Northern leaf blight fungus</name>
    <name type="synonym">Setosphaeria turcica</name>
    <dbReference type="NCBI Taxonomy" id="671987"/>
    <lineage>
        <taxon>Eukaryota</taxon>
        <taxon>Fungi</taxon>
        <taxon>Dikarya</taxon>
        <taxon>Ascomycota</taxon>
        <taxon>Pezizomycotina</taxon>
        <taxon>Dothideomycetes</taxon>
        <taxon>Pleosporomycetidae</taxon>
        <taxon>Pleosporales</taxon>
        <taxon>Pleosporineae</taxon>
        <taxon>Pleosporaceae</taxon>
        <taxon>Exserohilum</taxon>
    </lineage>
</organism>
<evidence type="ECO:0000313" key="2">
    <source>
        <dbReference type="Proteomes" id="UP000016935"/>
    </source>
</evidence>
<dbReference type="Proteomes" id="UP000016935">
    <property type="component" value="Unassembled WGS sequence"/>
</dbReference>
<dbReference type="EMBL" id="KB908481">
    <property type="protein sequence ID" value="EOA91756.1"/>
    <property type="molecule type" value="Genomic_DNA"/>
</dbReference>
<protein>
    <submittedName>
        <fullName evidence="1">Uncharacterized protein</fullName>
    </submittedName>
</protein>
<reference evidence="1 2" key="2">
    <citation type="journal article" date="2013" name="PLoS Genet.">
        <title>Comparative genome structure, secondary metabolite, and effector coding capacity across Cochliobolus pathogens.</title>
        <authorList>
            <person name="Condon B.J."/>
            <person name="Leng Y."/>
            <person name="Wu D."/>
            <person name="Bushley K.E."/>
            <person name="Ohm R.A."/>
            <person name="Otillar R."/>
            <person name="Martin J."/>
            <person name="Schackwitz W."/>
            <person name="Grimwood J."/>
            <person name="MohdZainudin N."/>
            <person name="Xue C."/>
            <person name="Wang R."/>
            <person name="Manning V.A."/>
            <person name="Dhillon B."/>
            <person name="Tu Z.J."/>
            <person name="Steffenson B.J."/>
            <person name="Salamov A."/>
            <person name="Sun H."/>
            <person name="Lowry S."/>
            <person name="LaButti K."/>
            <person name="Han J."/>
            <person name="Copeland A."/>
            <person name="Lindquist E."/>
            <person name="Barry K."/>
            <person name="Schmutz J."/>
            <person name="Baker S.E."/>
            <person name="Ciuffetti L.M."/>
            <person name="Grigoriev I.V."/>
            <person name="Zhong S."/>
            <person name="Turgeon B.G."/>
        </authorList>
    </citation>
    <scope>NUCLEOTIDE SEQUENCE [LARGE SCALE GENOMIC DNA]</scope>
    <source>
        <strain evidence="2">28A</strain>
    </source>
</reference>
<dbReference type="AlphaFoldDB" id="R0J4V2"/>
<dbReference type="HOGENOM" id="CLU_2470495_0_0_1"/>
<accession>R0J4V2</accession>